<evidence type="ECO:0000256" key="1">
    <source>
        <dbReference type="SAM" id="MobiDB-lite"/>
    </source>
</evidence>
<dbReference type="PROSITE" id="PS51257">
    <property type="entry name" value="PROKAR_LIPOPROTEIN"/>
    <property type="match status" value="1"/>
</dbReference>
<dbReference type="EMBL" id="FOGT01000009">
    <property type="protein sequence ID" value="SES14822.1"/>
    <property type="molecule type" value="Genomic_DNA"/>
</dbReference>
<organism evidence="3 4">
    <name type="scientific">Salipaludibacillus aurantiacus</name>
    <dbReference type="NCBI Taxonomy" id="1601833"/>
    <lineage>
        <taxon>Bacteria</taxon>
        <taxon>Bacillati</taxon>
        <taxon>Bacillota</taxon>
        <taxon>Bacilli</taxon>
        <taxon>Bacillales</taxon>
        <taxon>Bacillaceae</taxon>
    </lineage>
</organism>
<dbReference type="RefSeq" id="WP_093052285.1">
    <property type="nucleotide sequence ID" value="NZ_FOGT01000009.1"/>
</dbReference>
<evidence type="ECO:0000256" key="2">
    <source>
        <dbReference type="SAM" id="SignalP"/>
    </source>
</evidence>
<accession>A0A1H9UZI1</accession>
<feature type="chain" id="PRO_5011492029" description="Lipoprotein" evidence="2">
    <location>
        <begin position="21"/>
        <end position="235"/>
    </location>
</feature>
<reference evidence="4" key="1">
    <citation type="submission" date="2016-10" db="EMBL/GenBank/DDBJ databases">
        <authorList>
            <person name="Varghese N."/>
            <person name="Submissions S."/>
        </authorList>
    </citation>
    <scope>NUCLEOTIDE SEQUENCE [LARGE SCALE GENOMIC DNA]</scope>
    <source>
        <strain evidence="4">S9</strain>
    </source>
</reference>
<feature type="compositionally biased region" description="Low complexity" evidence="1">
    <location>
        <begin position="33"/>
        <end position="42"/>
    </location>
</feature>
<sequence>MKTYMKTAGLALTVPLVLMACETDNNGEGGENGENNNLLNNENNDESTASEEVDELAGDYGLTVSTDEAEEMSDEQDREAENVSLDELEEAFEVISTAQDTERLEFIESPEQGEMEESGSASGLYQAPGVETDEISAVQVSFQYELEGDLEDEERYPTFGDVSDVEPAMEEDGILKWNTDNVEVDTAGAGTVAEIFVTGSWDLLGEYEGTEVALSEPDEWMVEFSTDVFMGINEQ</sequence>
<keyword evidence="2" id="KW-0732">Signal</keyword>
<feature type="compositionally biased region" description="Acidic residues" evidence="1">
    <location>
        <begin position="67"/>
        <end position="82"/>
    </location>
</feature>
<evidence type="ECO:0000313" key="3">
    <source>
        <dbReference type="EMBL" id="SES14822.1"/>
    </source>
</evidence>
<keyword evidence="4" id="KW-1185">Reference proteome</keyword>
<evidence type="ECO:0008006" key="5">
    <source>
        <dbReference type="Google" id="ProtNLM"/>
    </source>
</evidence>
<dbReference type="OrthoDB" id="2969875at2"/>
<name>A0A1H9UZI1_9BACI</name>
<gene>
    <name evidence="3" type="ORF">SAMN05518684_10926</name>
</gene>
<proteinExistence type="predicted"/>
<protein>
    <recommendedName>
        <fullName evidence="5">Lipoprotein</fullName>
    </recommendedName>
</protein>
<feature type="compositionally biased region" description="Acidic residues" evidence="1">
    <location>
        <begin position="43"/>
        <end position="57"/>
    </location>
</feature>
<feature type="signal peptide" evidence="2">
    <location>
        <begin position="1"/>
        <end position="20"/>
    </location>
</feature>
<feature type="region of interest" description="Disordered" evidence="1">
    <location>
        <begin position="25"/>
        <end position="82"/>
    </location>
</feature>
<dbReference type="AlphaFoldDB" id="A0A1H9UZI1"/>
<evidence type="ECO:0000313" key="4">
    <source>
        <dbReference type="Proteomes" id="UP000198571"/>
    </source>
</evidence>
<dbReference type="Proteomes" id="UP000198571">
    <property type="component" value="Unassembled WGS sequence"/>
</dbReference>